<dbReference type="Proteomes" id="UP000604117">
    <property type="component" value="Unassembled WGS sequence"/>
</dbReference>
<accession>A0ABQ4D1P8</accession>
<sequence length="134" mass="14629">MALAAPGAAQAAPPPPLPEEVGVAASYAGARVAPWRLTWQARGIGSVDLWVYADHTKVMQICNTSEQDGLVPVLEVDPSGSAAPINYETRSSSRCLRHTIGYSVRKVRVSVWGPATQKWFDRWYATPVLKHPDF</sequence>
<name>A0ABQ4D1P8_9ACTN</name>
<evidence type="ECO:0000313" key="2">
    <source>
        <dbReference type="Proteomes" id="UP000604117"/>
    </source>
</evidence>
<dbReference type="EMBL" id="BONE01000090">
    <property type="protein sequence ID" value="GIF77436.1"/>
    <property type="molecule type" value="Genomic_DNA"/>
</dbReference>
<protein>
    <recommendedName>
        <fullName evidence="3">Secreted protein</fullName>
    </recommendedName>
</protein>
<dbReference type="RefSeq" id="WP_203718291.1">
    <property type="nucleotide sequence ID" value="NZ_BONE01000090.1"/>
</dbReference>
<keyword evidence="2" id="KW-1185">Reference proteome</keyword>
<gene>
    <name evidence="1" type="ORF">Asi02nite_69540</name>
</gene>
<evidence type="ECO:0000313" key="1">
    <source>
        <dbReference type="EMBL" id="GIF77436.1"/>
    </source>
</evidence>
<reference evidence="1 2" key="1">
    <citation type="submission" date="2021-01" db="EMBL/GenBank/DDBJ databases">
        <title>Whole genome shotgun sequence of Asanoa siamensis NBRC 107932.</title>
        <authorList>
            <person name="Komaki H."/>
            <person name="Tamura T."/>
        </authorList>
    </citation>
    <scope>NUCLEOTIDE SEQUENCE [LARGE SCALE GENOMIC DNA]</scope>
    <source>
        <strain evidence="1 2">NBRC 107932</strain>
    </source>
</reference>
<organism evidence="1 2">
    <name type="scientific">Asanoa siamensis</name>
    <dbReference type="NCBI Taxonomy" id="926357"/>
    <lineage>
        <taxon>Bacteria</taxon>
        <taxon>Bacillati</taxon>
        <taxon>Actinomycetota</taxon>
        <taxon>Actinomycetes</taxon>
        <taxon>Micromonosporales</taxon>
        <taxon>Micromonosporaceae</taxon>
        <taxon>Asanoa</taxon>
    </lineage>
</organism>
<proteinExistence type="predicted"/>
<comment type="caution">
    <text evidence="1">The sequence shown here is derived from an EMBL/GenBank/DDBJ whole genome shotgun (WGS) entry which is preliminary data.</text>
</comment>
<evidence type="ECO:0008006" key="3">
    <source>
        <dbReference type="Google" id="ProtNLM"/>
    </source>
</evidence>